<dbReference type="InterPro" id="IPR000385">
    <property type="entry name" value="MoaA_NifB_PqqE_Fe-S-bd_CS"/>
</dbReference>
<dbReference type="SFLD" id="SFLDG01386">
    <property type="entry name" value="main_SPASM_domain-containing"/>
    <property type="match status" value="1"/>
</dbReference>
<keyword evidence="15" id="KW-1185">Reference proteome</keyword>
<comment type="function">
    <text evidence="12">Catalyzes the cyclization of GTP to (8S)-3',8-cyclo-7,8-dihydroguanosine 5'-triphosphate.</text>
</comment>
<dbReference type="GO" id="GO:0061799">
    <property type="term" value="F:cyclic pyranopterin monophosphate synthase activity"/>
    <property type="evidence" value="ECO:0007669"/>
    <property type="project" value="TreeGrafter"/>
</dbReference>
<dbReference type="InterPro" id="IPR007197">
    <property type="entry name" value="rSAM"/>
</dbReference>
<evidence type="ECO:0000256" key="2">
    <source>
        <dbReference type="ARBA" id="ARBA00022485"/>
    </source>
</evidence>
<accession>A0A6B8RGV0</accession>
<evidence type="ECO:0000313" key="14">
    <source>
        <dbReference type="EMBL" id="QGQ94618.1"/>
    </source>
</evidence>
<evidence type="ECO:0000256" key="9">
    <source>
        <dbReference type="ARBA" id="ARBA00023150"/>
    </source>
</evidence>
<keyword evidence="8 12" id="KW-0342">GTP-binding</keyword>
<dbReference type="EMBL" id="CP034235">
    <property type="protein sequence ID" value="QGQ94618.1"/>
    <property type="molecule type" value="Genomic_DNA"/>
</dbReference>
<evidence type="ECO:0000256" key="1">
    <source>
        <dbReference type="ARBA" id="ARBA00012167"/>
    </source>
</evidence>
<dbReference type="OrthoDB" id="9763993at2"/>
<dbReference type="SFLD" id="SFLDG01383">
    <property type="entry name" value="cyclic_pyranopterin_phosphate"/>
    <property type="match status" value="1"/>
</dbReference>
<keyword evidence="10 12" id="KW-0456">Lyase</keyword>
<evidence type="ECO:0000256" key="12">
    <source>
        <dbReference type="HAMAP-Rule" id="MF_01225"/>
    </source>
</evidence>
<comment type="cofactor">
    <cofactor evidence="12">
        <name>[4Fe-4S] cluster</name>
        <dbReference type="ChEBI" id="CHEBI:49883"/>
    </cofactor>
    <text evidence="12">Binds 2 [4Fe-4S] clusters. Binds 1 [4Fe-4S] cluster coordinated with 3 cysteines and an exchangeable S-adenosyl-L-methionine and 1 [4Fe-4S] cluster coordinated with 3 cysteines and the GTP-derived substrate.</text>
</comment>
<proteinExistence type="inferred from homology"/>
<feature type="binding site" evidence="12">
    <location>
        <position position="159"/>
    </location>
    <ligand>
        <name>GTP</name>
        <dbReference type="ChEBI" id="CHEBI:37565"/>
    </ligand>
</feature>
<dbReference type="InterPro" id="IPR006638">
    <property type="entry name" value="Elp3/MiaA/NifB-like_rSAM"/>
</dbReference>
<dbReference type="Proteomes" id="UP000426246">
    <property type="component" value="Chromosome"/>
</dbReference>
<keyword evidence="2 12" id="KW-0004">4Fe-4S</keyword>
<dbReference type="EC" id="4.1.99.22" evidence="1 12"/>
<dbReference type="PROSITE" id="PS51918">
    <property type="entry name" value="RADICAL_SAM"/>
    <property type="match status" value="1"/>
</dbReference>
<dbReference type="SFLD" id="SFLDS00029">
    <property type="entry name" value="Radical_SAM"/>
    <property type="match status" value="1"/>
</dbReference>
<evidence type="ECO:0000313" key="15">
    <source>
        <dbReference type="Proteomes" id="UP000426246"/>
    </source>
</evidence>
<feature type="domain" description="Radical SAM core" evidence="13">
    <location>
        <begin position="8"/>
        <end position="234"/>
    </location>
</feature>
<dbReference type="SFLD" id="SFLDG01067">
    <property type="entry name" value="SPASM/twitch_domain_containing"/>
    <property type="match status" value="1"/>
</dbReference>
<dbReference type="GO" id="GO:0046872">
    <property type="term" value="F:metal ion binding"/>
    <property type="evidence" value="ECO:0007669"/>
    <property type="project" value="UniProtKB-KW"/>
</dbReference>
<dbReference type="PROSITE" id="PS01305">
    <property type="entry name" value="MOAA_NIFB_PQQE"/>
    <property type="match status" value="1"/>
</dbReference>
<evidence type="ECO:0000259" key="13">
    <source>
        <dbReference type="PROSITE" id="PS51918"/>
    </source>
</evidence>
<dbReference type="NCBIfam" id="TIGR02666">
    <property type="entry name" value="moaA"/>
    <property type="match status" value="1"/>
</dbReference>
<evidence type="ECO:0000256" key="11">
    <source>
        <dbReference type="ARBA" id="ARBA00048697"/>
    </source>
</evidence>
<sequence length="334" mass="37632">MSKILVDRFDRVHDYLRISVTDKCNLRCVYCMPEEGMEFEPDDKLLKFDEITEVVRVLAGYGVRKLRLTGGEPMVRKDLDLLIASLAAIPGIEDIALTTNGIFFAAKAEKFKAAGLTRINISLDSLRADRFSMITRGGDIRKVLDSLEAAARVGLDPIKINMVLMKGINDDEIDDFLRLTMDRKLHVRFIEYMPIGHNDANWKAGYLSLDAVLERCVINGWNVTPSEEVYGNGPAKNYRIDGAQGVFGLIHPVSDHFCETCNRLRLTADGNIKPCLYWSDEFNVRKYIGDDEAVAKLFFEALEVKPENHEMAQALDNQAQSHTPTLRRMSQIGG</sequence>
<dbReference type="NCBIfam" id="NF001199">
    <property type="entry name" value="PRK00164.2-1"/>
    <property type="match status" value="1"/>
</dbReference>
<feature type="binding site" evidence="12">
    <location>
        <position position="98"/>
    </location>
    <ligand>
        <name>GTP</name>
        <dbReference type="ChEBI" id="CHEBI:37565"/>
    </ligand>
</feature>
<feature type="binding site" evidence="12">
    <location>
        <position position="31"/>
    </location>
    <ligand>
        <name>[4Fe-4S] cluster</name>
        <dbReference type="ChEBI" id="CHEBI:49883"/>
        <label>1</label>
        <note>4Fe-4S-S-AdoMet</note>
    </ligand>
</feature>
<keyword evidence="3 12" id="KW-0949">S-adenosyl-L-methionine</keyword>
<evidence type="ECO:0000256" key="4">
    <source>
        <dbReference type="ARBA" id="ARBA00022723"/>
    </source>
</evidence>
<comment type="subunit">
    <text evidence="12">Monomer and homodimer.</text>
</comment>
<dbReference type="InterPro" id="IPR040064">
    <property type="entry name" value="MoaA-like"/>
</dbReference>
<gene>
    <name evidence="12 14" type="primary">moaA</name>
    <name evidence="14" type="ORF">EHS13_06815</name>
</gene>
<evidence type="ECO:0000256" key="3">
    <source>
        <dbReference type="ARBA" id="ARBA00022691"/>
    </source>
</evidence>
<keyword evidence="9 12" id="KW-0501">Molybdenum cofactor biosynthesis</keyword>
<dbReference type="AlphaFoldDB" id="A0A6B8RGV0"/>
<feature type="binding site" evidence="12">
    <location>
        <position position="122"/>
    </location>
    <ligand>
        <name>S-adenosyl-L-methionine</name>
        <dbReference type="ChEBI" id="CHEBI:59789"/>
    </ligand>
</feature>
<feature type="binding site" evidence="12">
    <location>
        <position position="17"/>
    </location>
    <ligand>
        <name>GTP</name>
        <dbReference type="ChEBI" id="CHEBI:37565"/>
    </ligand>
</feature>
<dbReference type="GO" id="GO:0006777">
    <property type="term" value="P:Mo-molybdopterin cofactor biosynthetic process"/>
    <property type="evidence" value="ECO:0007669"/>
    <property type="project" value="UniProtKB-UniRule"/>
</dbReference>
<dbReference type="RefSeq" id="WP_155699625.1">
    <property type="nucleotide sequence ID" value="NZ_CP034235.1"/>
</dbReference>
<reference evidence="15" key="1">
    <citation type="submission" date="2018-11" db="EMBL/GenBank/DDBJ databases">
        <title>Complete genome sequence of Paenibacillus sp. ML311-T8.</title>
        <authorList>
            <person name="Nam Y.-D."/>
            <person name="Kang J."/>
            <person name="Chung W.-H."/>
            <person name="Park Y.S."/>
        </authorList>
    </citation>
    <scope>NUCLEOTIDE SEQUENCE [LARGE SCALE GENOMIC DNA]</scope>
    <source>
        <strain evidence="15">ML311-T8</strain>
    </source>
</reference>
<feature type="binding site" evidence="12">
    <location>
        <position position="30"/>
    </location>
    <ligand>
        <name>S-adenosyl-L-methionine</name>
        <dbReference type="ChEBI" id="CHEBI:59789"/>
    </ligand>
</feature>
<dbReference type="Pfam" id="PF04055">
    <property type="entry name" value="Radical_SAM"/>
    <property type="match status" value="1"/>
</dbReference>
<comment type="pathway">
    <text evidence="12">Cofactor biosynthesis; molybdopterin biosynthesis.</text>
</comment>
<evidence type="ECO:0000256" key="10">
    <source>
        <dbReference type="ARBA" id="ARBA00023239"/>
    </source>
</evidence>
<dbReference type="InterPro" id="IPR050105">
    <property type="entry name" value="MoCo_biosynth_MoaA/MoaC"/>
</dbReference>
<evidence type="ECO:0000256" key="5">
    <source>
        <dbReference type="ARBA" id="ARBA00022741"/>
    </source>
</evidence>
<keyword evidence="4 12" id="KW-0479">Metal-binding</keyword>
<dbReference type="Pfam" id="PF06463">
    <property type="entry name" value="Mob_synth_C"/>
    <property type="match status" value="1"/>
</dbReference>
<keyword evidence="5 12" id="KW-0547">Nucleotide-binding</keyword>
<feature type="binding site" evidence="12">
    <location>
        <position position="193"/>
    </location>
    <ligand>
        <name>S-adenosyl-L-methionine</name>
        <dbReference type="ChEBI" id="CHEBI:59789"/>
    </ligand>
</feature>
<dbReference type="CDD" id="cd01335">
    <property type="entry name" value="Radical_SAM"/>
    <property type="match status" value="1"/>
</dbReference>
<feature type="binding site" evidence="12">
    <location>
        <position position="67"/>
    </location>
    <ligand>
        <name>GTP</name>
        <dbReference type="ChEBI" id="CHEBI:37565"/>
    </ligand>
</feature>
<feature type="binding site" evidence="12">
    <location>
        <position position="275"/>
    </location>
    <ligand>
        <name>[4Fe-4S] cluster</name>
        <dbReference type="ChEBI" id="CHEBI:49883"/>
        <label>2</label>
        <note>4Fe-4S-substrate</note>
    </ligand>
</feature>
<dbReference type="GO" id="GO:0005525">
    <property type="term" value="F:GTP binding"/>
    <property type="evidence" value="ECO:0007669"/>
    <property type="project" value="UniProtKB-UniRule"/>
</dbReference>
<keyword evidence="7 12" id="KW-0411">Iron-sulfur</keyword>
<dbReference type="InterPro" id="IPR058240">
    <property type="entry name" value="rSAM_sf"/>
</dbReference>
<dbReference type="GO" id="GO:0061798">
    <property type="term" value="F:GTP 3',8'-cyclase activity"/>
    <property type="evidence" value="ECO:0007669"/>
    <property type="project" value="UniProtKB-UniRule"/>
</dbReference>
<dbReference type="HAMAP" id="MF_01225_B">
    <property type="entry name" value="MoaA_B"/>
    <property type="match status" value="1"/>
</dbReference>
<name>A0A6B8RGV0_9BACL</name>
<dbReference type="InterPro" id="IPR010505">
    <property type="entry name" value="MoaA_twitch"/>
</dbReference>
<protein>
    <recommendedName>
        <fullName evidence="1 12">GTP 3',8-cyclase</fullName>
        <ecNumber evidence="1 12">4.1.99.22</ecNumber>
    </recommendedName>
    <alternativeName>
        <fullName evidence="12">Molybdenum cofactor biosynthesis protein A</fullName>
    </alternativeName>
</protein>
<evidence type="ECO:0000256" key="7">
    <source>
        <dbReference type="ARBA" id="ARBA00023014"/>
    </source>
</evidence>
<dbReference type="KEGG" id="ppsc:EHS13_06815"/>
<feature type="binding site" evidence="12">
    <location>
        <position position="28"/>
    </location>
    <ligand>
        <name>[4Fe-4S] cluster</name>
        <dbReference type="ChEBI" id="CHEBI:49883"/>
        <label>1</label>
        <note>4Fe-4S-S-AdoMet</note>
    </ligand>
</feature>
<dbReference type="SMART" id="SM00729">
    <property type="entry name" value="Elp3"/>
    <property type="match status" value="1"/>
</dbReference>
<dbReference type="PANTHER" id="PTHR22960">
    <property type="entry name" value="MOLYBDOPTERIN COFACTOR SYNTHESIS PROTEIN A"/>
    <property type="match status" value="1"/>
</dbReference>
<feature type="binding site" evidence="12">
    <location>
        <position position="24"/>
    </location>
    <ligand>
        <name>[4Fe-4S] cluster</name>
        <dbReference type="ChEBI" id="CHEBI:49883"/>
        <label>1</label>
        <note>4Fe-4S-S-AdoMet</note>
    </ligand>
</feature>
<feature type="binding site" evidence="12">
    <location>
        <position position="261"/>
    </location>
    <ligand>
        <name>[4Fe-4S] cluster</name>
        <dbReference type="ChEBI" id="CHEBI:49883"/>
        <label>2</label>
        <note>4Fe-4S-substrate</note>
    </ligand>
</feature>
<evidence type="ECO:0000256" key="6">
    <source>
        <dbReference type="ARBA" id="ARBA00023004"/>
    </source>
</evidence>
<dbReference type="UniPathway" id="UPA00344"/>
<dbReference type="PANTHER" id="PTHR22960:SF0">
    <property type="entry name" value="MOLYBDENUM COFACTOR BIOSYNTHESIS PROTEIN 1"/>
    <property type="match status" value="1"/>
</dbReference>
<dbReference type="Gene3D" id="3.20.20.70">
    <property type="entry name" value="Aldolase class I"/>
    <property type="match status" value="1"/>
</dbReference>
<dbReference type="InterPro" id="IPR013483">
    <property type="entry name" value="MoaA"/>
</dbReference>
<feature type="binding site" evidence="12">
    <location>
        <begin position="263"/>
        <end position="265"/>
    </location>
    <ligand>
        <name>GTP</name>
        <dbReference type="ChEBI" id="CHEBI:37565"/>
    </ligand>
</feature>
<dbReference type="InterPro" id="IPR013785">
    <property type="entry name" value="Aldolase_TIM"/>
</dbReference>
<dbReference type="SUPFAM" id="SSF102114">
    <property type="entry name" value="Radical SAM enzymes"/>
    <property type="match status" value="1"/>
</dbReference>
<dbReference type="CDD" id="cd21117">
    <property type="entry name" value="Twitch_MoaA"/>
    <property type="match status" value="1"/>
</dbReference>
<dbReference type="GO" id="GO:0051539">
    <property type="term" value="F:4 iron, 4 sulfur cluster binding"/>
    <property type="evidence" value="ECO:0007669"/>
    <property type="project" value="UniProtKB-UniRule"/>
</dbReference>
<feature type="binding site" evidence="12">
    <location>
        <position position="71"/>
    </location>
    <ligand>
        <name>S-adenosyl-L-methionine</name>
        <dbReference type="ChEBI" id="CHEBI:59789"/>
    </ligand>
</feature>
<evidence type="ECO:0000256" key="8">
    <source>
        <dbReference type="ARBA" id="ARBA00023134"/>
    </source>
</evidence>
<comment type="similarity">
    <text evidence="12">Belongs to the radical SAM superfamily. MoaA family.</text>
</comment>
<comment type="catalytic activity">
    <reaction evidence="11 12">
        <text>GTP + AH2 + S-adenosyl-L-methionine = (8S)-3',8-cyclo-7,8-dihydroguanosine 5'-triphosphate + 5'-deoxyadenosine + L-methionine + A + H(+)</text>
        <dbReference type="Rhea" id="RHEA:49576"/>
        <dbReference type="ChEBI" id="CHEBI:13193"/>
        <dbReference type="ChEBI" id="CHEBI:15378"/>
        <dbReference type="ChEBI" id="CHEBI:17319"/>
        <dbReference type="ChEBI" id="CHEBI:17499"/>
        <dbReference type="ChEBI" id="CHEBI:37565"/>
        <dbReference type="ChEBI" id="CHEBI:57844"/>
        <dbReference type="ChEBI" id="CHEBI:59789"/>
        <dbReference type="ChEBI" id="CHEBI:131766"/>
        <dbReference type="EC" id="4.1.99.22"/>
    </reaction>
</comment>
<feature type="binding site" evidence="12">
    <location>
        <position position="258"/>
    </location>
    <ligand>
        <name>[4Fe-4S] cluster</name>
        <dbReference type="ChEBI" id="CHEBI:49883"/>
        <label>2</label>
        <note>4Fe-4S-substrate</note>
    </ligand>
</feature>
<organism evidence="14 15">
    <name type="scientific">Paenibacillus psychroresistens</name>
    <dbReference type="NCBI Taxonomy" id="1778678"/>
    <lineage>
        <taxon>Bacteria</taxon>
        <taxon>Bacillati</taxon>
        <taxon>Bacillota</taxon>
        <taxon>Bacilli</taxon>
        <taxon>Bacillales</taxon>
        <taxon>Paenibacillaceae</taxon>
        <taxon>Paenibacillus</taxon>
    </lineage>
</organism>
<dbReference type="GO" id="GO:1904047">
    <property type="term" value="F:S-adenosyl-L-methionine binding"/>
    <property type="evidence" value="ECO:0007669"/>
    <property type="project" value="UniProtKB-UniRule"/>
</dbReference>
<keyword evidence="6 12" id="KW-0408">Iron</keyword>